<feature type="domain" description="TraK C-terminal" evidence="3">
    <location>
        <begin position="157"/>
        <end position="257"/>
    </location>
</feature>
<evidence type="ECO:0000313" key="4">
    <source>
        <dbReference type="EMBL" id="QYC12370.1"/>
    </source>
</evidence>
<keyword evidence="4" id="KW-0614">Plasmid</keyword>
<dbReference type="Proteomes" id="UP000824334">
    <property type="component" value="Plasmid unnamed1"/>
</dbReference>
<geneLocation type="plasmid" evidence="4 5">
    <name>unnamed1</name>
</geneLocation>
<name>A0ABX8TP87_9CAUL</name>
<evidence type="ECO:0000259" key="2">
    <source>
        <dbReference type="Pfam" id="PF06586"/>
    </source>
</evidence>
<dbReference type="InterPro" id="IPR055397">
    <property type="entry name" value="TraK_C"/>
</dbReference>
<reference evidence="4 5" key="1">
    <citation type="submission" date="2021-07" db="EMBL/GenBank/DDBJ databases">
        <title>Isolation and characterization of bacteria from a gold mining with a capacity of golden bioaccumulation.</title>
        <authorList>
            <person name="Yang X.J."/>
        </authorList>
    </citation>
    <scope>NUCLEOTIDE SEQUENCE [LARGE SCALE GENOMIC DNA]</scope>
    <source>
        <strain evidence="4 5">Au29</strain>
        <plasmid evidence="4 5">unnamed1</plasmid>
    </source>
</reference>
<keyword evidence="1" id="KW-0732">Signal</keyword>
<dbReference type="Pfam" id="PF23536">
    <property type="entry name" value="TraK_C"/>
    <property type="match status" value="1"/>
</dbReference>
<proteinExistence type="predicted"/>
<protein>
    <submittedName>
        <fullName evidence="4">Type-F conjugative transfer system secretin TraK</fullName>
    </submittedName>
</protein>
<accession>A0ABX8TP87</accession>
<dbReference type="EMBL" id="CP080035">
    <property type="protein sequence ID" value="QYC12370.1"/>
    <property type="molecule type" value="Genomic_DNA"/>
</dbReference>
<dbReference type="Pfam" id="PF06586">
    <property type="entry name" value="TraK_N"/>
    <property type="match status" value="1"/>
</dbReference>
<feature type="signal peptide" evidence="1">
    <location>
        <begin position="1"/>
        <end position="23"/>
    </location>
</feature>
<feature type="chain" id="PRO_5045344746" evidence="1">
    <location>
        <begin position="24"/>
        <end position="260"/>
    </location>
</feature>
<sequence>MKRLMLGAVAALGLLVPAGATFAQSDPFSPAGAVSAPSTRDASGVLRAENGTFEAVVSAEQLTRISIIGDRIVSVRTLQDPDGPQMLVEAEETTGDVYVGFDGPSLGRSFNLFLVTASGRTLQANLHVSAIAGQNIRVSAGDARPAEGASVERTERRSEYLETATAMVRVLFRNETPEGMRCSPRSAAGRDVGPYSMRVVRTCEGAGLIGQELVINNKAQSTAPVLVDPFLVAGVLAVAADRDELQPGGSARVFLVEESR</sequence>
<keyword evidence="5" id="KW-1185">Reference proteome</keyword>
<gene>
    <name evidence="4" type="ORF">KWG56_18590</name>
</gene>
<dbReference type="InterPro" id="IPR010563">
    <property type="entry name" value="TraK_N"/>
</dbReference>
<dbReference type="GeneID" id="94377306"/>
<organism evidence="4 5">
    <name type="scientific">Brevundimonas nasdae</name>
    <dbReference type="NCBI Taxonomy" id="172043"/>
    <lineage>
        <taxon>Bacteria</taxon>
        <taxon>Pseudomonadati</taxon>
        <taxon>Pseudomonadota</taxon>
        <taxon>Alphaproteobacteria</taxon>
        <taxon>Caulobacterales</taxon>
        <taxon>Caulobacteraceae</taxon>
        <taxon>Brevundimonas</taxon>
    </lineage>
</organism>
<feature type="domain" description="TraK N-terminal" evidence="2">
    <location>
        <begin position="49"/>
        <end position="138"/>
    </location>
</feature>
<dbReference type="RefSeq" id="WP_219373695.1">
    <property type="nucleotide sequence ID" value="NZ_CP080035.1"/>
</dbReference>
<evidence type="ECO:0000256" key="1">
    <source>
        <dbReference type="SAM" id="SignalP"/>
    </source>
</evidence>
<evidence type="ECO:0000259" key="3">
    <source>
        <dbReference type="Pfam" id="PF23536"/>
    </source>
</evidence>
<evidence type="ECO:0000313" key="5">
    <source>
        <dbReference type="Proteomes" id="UP000824334"/>
    </source>
</evidence>